<sequence>MEPTIACVVPCHNEEAAVGKVVRDLRAALPEAIVYVYDNASTDRTVEVAREAGAIVRQEPRKGKGNVIRRAFADVAADALLIIDGDDTYDASRARDLVNLLFDGPYDQVVGARRVTDDGAYRTGHAAGNKLLTGAVRSLFGNDVTDMLSGYRVFSQRFVKSFPALAREFETETEMTIHALHLRLPTAEVAVDYRVRPAGGESKLRTYRDGWRILRVILDLARRERPSLVHTVIAGVLALVSVVLGIPVIADFVRTGTVPRLPTAVLAAAIMTIATLVLLVGYILESLMHMRQEQTRLVHLSYPAPAYSPRLTARGAGIGAVSGRKTAASRRNAIALDAEQHRDLEQGQEVSPSDG</sequence>
<evidence type="ECO:0000259" key="3">
    <source>
        <dbReference type="Pfam" id="PF00535"/>
    </source>
</evidence>
<gene>
    <name evidence="4" type="ORF">OHU27_35005</name>
</gene>
<feature type="domain" description="Glycosyltransferase 2-like" evidence="3">
    <location>
        <begin position="8"/>
        <end position="158"/>
    </location>
</feature>
<proteinExistence type="inferred from homology"/>
<feature type="transmembrane region" description="Helical" evidence="2">
    <location>
        <begin position="261"/>
        <end position="284"/>
    </location>
</feature>
<organism evidence="4 5">
    <name type="scientific">Streptomyces nigra</name>
    <dbReference type="NCBI Taxonomy" id="1827580"/>
    <lineage>
        <taxon>Bacteria</taxon>
        <taxon>Bacillati</taxon>
        <taxon>Actinomycetota</taxon>
        <taxon>Actinomycetes</taxon>
        <taxon>Kitasatosporales</taxon>
        <taxon>Streptomycetaceae</taxon>
        <taxon>Streptomyces</taxon>
    </lineage>
</organism>
<keyword evidence="5" id="KW-1185">Reference proteome</keyword>
<name>A0ABZ1J855_9ACTN</name>
<dbReference type="PANTHER" id="PTHR48090:SF7">
    <property type="entry name" value="RFBJ PROTEIN"/>
    <property type="match status" value="1"/>
</dbReference>
<dbReference type="PANTHER" id="PTHR48090">
    <property type="entry name" value="UNDECAPRENYL-PHOSPHATE 4-DEOXY-4-FORMAMIDO-L-ARABINOSE TRANSFERASE-RELATED"/>
    <property type="match status" value="1"/>
</dbReference>
<dbReference type="SUPFAM" id="SSF53448">
    <property type="entry name" value="Nucleotide-diphospho-sugar transferases"/>
    <property type="match status" value="1"/>
</dbReference>
<dbReference type="CDD" id="cd04179">
    <property type="entry name" value="DPM_DPG-synthase_like"/>
    <property type="match status" value="1"/>
</dbReference>
<protein>
    <submittedName>
        <fullName evidence="4">Glycosyltransferase family 2 protein</fullName>
    </submittedName>
</protein>
<dbReference type="Proteomes" id="UP001622690">
    <property type="component" value="Chromosome"/>
</dbReference>
<dbReference type="InterPro" id="IPR029044">
    <property type="entry name" value="Nucleotide-diphossugar_trans"/>
</dbReference>
<dbReference type="InterPro" id="IPR050256">
    <property type="entry name" value="Glycosyltransferase_2"/>
</dbReference>
<keyword evidence="2" id="KW-0812">Transmembrane</keyword>
<keyword evidence="2" id="KW-0472">Membrane</keyword>
<dbReference type="EMBL" id="CP108125">
    <property type="protein sequence ID" value="WTO87373.1"/>
    <property type="molecule type" value="Genomic_DNA"/>
</dbReference>
<dbReference type="Gene3D" id="3.90.550.10">
    <property type="entry name" value="Spore Coat Polysaccharide Biosynthesis Protein SpsA, Chain A"/>
    <property type="match status" value="1"/>
</dbReference>
<evidence type="ECO:0000313" key="5">
    <source>
        <dbReference type="Proteomes" id="UP001622690"/>
    </source>
</evidence>
<dbReference type="RefSeq" id="WP_258872964.1">
    <property type="nucleotide sequence ID" value="NZ_CP108125.1"/>
</dbReference>
<feature type="transmembrane region" description="Helical" evidence="2">
    <location>
        <begin position="228"/>
        <end position="249"/>
    </location>
</feature>
<evidence type="ECO:0000256" key="2">
    <source>
        <dbReference type="SAM" id="Phobius"/>
    </source>
</evidence>
<comment type="similarity">
    <text evidence="1">Belongs to the glycosyltransferase 2 family.</text>
</comment>
<evidence type="ECO:0000256" key="1">
    <source>
        <dbReference type="ARBA" id="ARBA00006739"/>
    </source>
</evidence>
<evidence type="ECO:0000313" key="4">
    <source>
        <dbReference type="EMBL" id="WTO87373.1"/>
    </source>
</evidence>
<dbReference type="Pfam" id="PF00535">
    <property type="entry name" value="Glycos_transf_2"/>
    <property type="match status" value="1"/>
</dbReference>
<dbReference type="InterPro" id="IPR001173">
    <property type="entry name" value="Glyco_trans_2-like"/>
</dbReference>
<accession>A0ABZ1J855</accession>
<keyword evidence="2" id="KW-1133">Transmembrane helix</keyword>
<reference evidence="4 5" key="1">
    <citation type="submission" date="2022-10" db="EMBL/GenBank/DDBJ databases">
        <title>The complete genomes of actinobacterial strains from the NBC collection.</title>
        <authorList>
            <person name="Joergensen T.S."/>
            <person name="Alvarez Arevalo M."/>
            <person name="Sterndorff E.B."/>
            <person name="Faurdal D."/>
            <person name="Vuksanovic O."/>
            <person name="Mourched A.-S."/>
            <person name="Charusanti P."/>
            <person name="Shaw S."/>
            <person name="Blin K."/>
            <person name="Weber T."/>
        </authorList>
    </citation>
    <scope>NUCLEOTIDE SEQUENCE [LARGE SCALE GENOMIC DNA]</scope>
    <source>
        <strain evidence="4 5">NBC_00206</strain>
    </source>
</reference>